<name>A0A2P2NFD7_RHIMU</name>
<proteinExistence type="predicted"/>
<dbReference type="EMBL" id="GGEC01060700">
    <property type="protein sequence ID" value="MBX41184.1"/>
    <property type="molecule type" value="Transcribed_RNA"/>
</dbReference>
<accession>A0A2P2NFD7</accession>
<reference evidence="1" key="1">
    <citation type="submission" date="2018-02" db="EMBL/GenBank/DDBJ databases">
        <title>Rhizophora mucronata_Transcriptome.</title>
        <authorList>
            <person name="Meera S.P."/>
            <person name="Sreeshan A."/>
            <person name="Augustine A."/>
        </authorList>
    </citation>
    <scope>NUCLEOTIDE SEQUENCE</scope>
    <source>
        <tissue evidence="1">Leaf</tissue>
    </source>
</reference>
<sequence>MGTEAYSCDINLEHSSFHLHSPLRSNTANFNILQTNQNLEYIIYVY</sequence>
<evidence type="ECO:0000313" key="1">
    <source>
        <dbReference type="EMBL" id="MBX41184.1"/>
    </source>
</evidence>
<organism evidence="1">
    <name type="scientific">Rhizophora mucronata</name>
    <name type="common">Asiatic mangrove</name>
    <dbReference type="NCBI Taxonomy" id="61149"/>
    <lineage>
        <taxon>Eukaryota</taxon>
        <taxon>Viridiplantae</taxon>
        <taxon>Streptophyta</taxon>
        <taxon>Embryophyta</taxon>
        <taxon>Tracheophyta</taxon>
        <taxon>Spermatophyta</taxon>
        <taxon>Magnoliopsida</taxon>
        <taxon>eudicotyledons</taxon>
        <taxon>Gunneridae</taxon>
        <taxon>Pentapetalae</taxon>
        <taxon>rosids</taxon>
        <taxon>fabids</taxon>
        <taxon>Malpighiales</taxon>
        <taxon>Rhizophoraceae</taxon>
        <taxon>Rhizophora</taxon>
    </lineage>
</organism>
<dbReference type="AlphaFoldDB" id="A0A2P2NFD7"/>
<protein>
    <submittedName>
        <fullName evidence="1">Uncharacterized protein</fullName>
    </submittedName>
</protein>